<dbReference type="RefSeq" id="WP_044176367.1">
    <property type="nucleotide sequence ID" value="NZ_AP018045.1"/>
</dbReference>
<organism evidence="2 3">
    <name type="scientific">Photobacterium damsela subsp. piscicida</name>
    <name type="common">Pasteurella piscicida</name>
    <dbReference type="NCBI Taxonomy" id="38294"/>
    <lineage>
        <taxon>Bacteria</taxon>
        <taxon>Pseudomonadati</taxon>
        <taxon>Pseudomonadota</taxon>
        <taxon>Gammaproteobacteria</taxon>
        <taxon>Vibrionales</taxon>
        <taxon>Vibrionaceae</taxon>
        <taxon>Photobacterium</taxon>
    </lineage>
</organism>
<feature type="transmembrane region" description="Helical" evidence="1">
    <location>
        <begin position="37"/>
        <end position="60"/>
    </location>
</feature>
<name>A0AAD1CFI2_PHODP</name>
<dbReference type="AlphaFoldDB" id="A0AAD1CFI2"/>
<dbReference type="EMBL" id="AP018045">
    <property type="protein sequence ID" value="BAX52172.1"/>
    <property type="molecule type" value="Genomic_DNA"/>
</dbReference>
<keyword evidence="1" id="KW-0472">Membrane</keyword>
<dbReference type="Proteomes" id="UP000218676">
    <property type="component" value="Chromosome 1"/>
</dbReference>
<feature type="transmembrane region" description="Helical" evidence="1">
    <location>
        <begin position="6"/>
        <end position="25"/>
    </location>
</feature>
<keyword evidence="1" id="KW-0812">Transmembrane</keyword>
<gene>
    <name evidence="2" type="ORF">PDPUS_1_00798</name>
</gene>
<protein>
    <submittedName>
        <fullName evidence="2">Uncharacterized protein</fullName>
    </submittedName>
</protein>
<reference evidence="3" key="1">
    <citation type="submission" date="2017-05" db="EMBL/GenBank/DDBJ databases">
        <title>Whole genome sequence of fish pathogenic bacteria, Photobacterium damselae subsp. piscicida, strain 91-197, isolated from hybrid striped bass (Morone sp.) in USA.</title>
        <authorList>
            <person name="Teru Y."/>
            <person name="Hikima J."/>
            <person name="Kono T."/>
            <person name="Sakai M."/>
            <person name="Takano T."/>
            <person name="Hawke J.P."/>
            <person name="Takeyama H."/>
            <person name="Aoki T."/>
        </authorList>
    </citation>
    <scope>NUCLEOTIDE SEQUENCE [LARGE SCALE GENOMIC DNA]</scope>
    <source>
        <strain evidence="3">91-197</strain>
    </source>
</reference>
<sequence length="79" mass="8909">MMSDSLLILLLVGYFGIPAMFFCIVTLEQLEIGQTNLYKVLAVLFFPTFAFSYVLCRLLSGNSSFSQKLSDWLLKKADS</sequence>
<evidence type="ECO:0000313" key="3">
    <source>
        <dbReference type="Proteomes" id="UP000218676"/>
    </source>
</evidence>
<keyword evidence="1" id="KW-1133">Transmembrane helix</keyword>
<accession>A0AAD1CFI2</accession>
<evidence type="ECO:0000313" key="2">
    <source>
        <dbReference type="EMBL" id="BAX52172.1"/>
    </source>
</evidence>
<evidence type="ECO:0000256" key="1">
    <source>
        <dbReference type="SAM" id="Phobius"/>
    </source>
</evidence>
<proteinExistence type="predicted"/>